<comment type="caution">
    <text evidence="1">The sequence shown here is derived from an EMBL/GenBank/DDBJ whole genome shotgun (WGS) entry which is preliminary data.</text>
</comment>
<dbReference type="Proteomes" id="UP000235145">
    <property type="component" value="Unassembled WGS sequence"/>
</dbReference>
<gene>
    <name evidence="1" type="ORF">LSAT_V11C200099090</name>
</gene>
<protein>
    <submittedName>
        <fullName evidence="1">Uncharacterized protein</fullName>
    </submittedName>
</protein>
<reference evidence="1 2" key="1">
    <citation type="journal article" date="2017" name="Nat. Commun.">
        <title>Genome assembly with in vitro proximity ligation data and whole-genome triplication in lettuce.</title>
        <authorList>
            <person name="Reyes-Chin-Wo S."/>
            <person name="Wang Z."/>
            <person name="Yang X."/>
            <person name="Kozik A."/>
            <person name="Arikit S."/>
            <person name="Song C."/>
            <person name="Xia L."/>
            <person name="Froenicke L."/>
            <person name="Lavelle D.O."/>
            <person name="Truco M.J."/>
            <person name="Xia R."/>
            <person name="Zhu S."/>
            <person name="Xu C."/>
            <person name="Xu H."/>
            <person name="Xu X."/>
            <person name="Cox K."/>
            <person name="Korf I."/>
            <person name="Meyers B.C."/>
            <person name="Michelmore R.W."/>
        </authorList>
    </citation>
    <scope>NUCLEOTIDE SEQUENCE [LARGE SCALE GENOMIC DNA]</scope>
    <source>
        <strain evidence="2">cv. Salinas</strain>
        <tissue evidence="1">Seedlings</tissue>
    </source>
</reference>
<accession>A0A9R1XUH4</accession>
<proteinExistence type="predicted"/>
<name>A0A9R1XUH4_LACSA</name>
<organism evidence="1 2">
    <name type="scientific">Lactuca sativa</name>
    <name type="common">Garden lettuce</name>
    <dbReference type="NCBI Taxonomy" id="4236"/>
    <lineage>
        <taxon>Eukaryota</taxon>
        <taxon>Viridiplantae</taxon>
        <taxon>Streptophyta</taxon>
        <taxon>Embryophyta</taxon>
        <taxon>Tracheophyta</taxon>
        <taxon>Spermatophyta</taxon>
        <taxon>Magnoliopsida</taxon>
        <taxon>eudicotyledons</taxon>
        <taxon>Gunneridae</taxon>
        <taxon>Pentapetalae</taxon>
        <taxon>asterids</taxon>
        <taxon>campanulids</taxon>
        <taxon>Asterales</taxon>
        <taxon>Asteraceae</taxon>
        <taxon>Cichorioideae</taxon>
        <taxon>Cichorieae</taxon>
        <taxon>Lactucinae</taxon>
        <taxon>Lactuca</taxon>
    </lineage>
</organism>
<keyword evidence="2" id="KW-1185">Reference proteome</keyword>
<dbReference type="EMBL" id="NBSK02000002">
    <property type="protein sequence ID" value="KAJ0219722.1"/>
    <property type="molecule type" value="Genomic_DNA"/>
</dbReference>
<evidence type="ECO:0000313" key="2">
    <source>
        <dbReference type="Proteomes" id="UP000235145"/>
    </source>
</evidence>
<evidence type="ECO:0000313" key="1">
    <source>
        <dbReference type="EMBL" id="KAJ0219722.1"/>
    </source>
</evidence>
<sequence>MFREHVFPIVTFSRSVSMDDHTNVFNNSLHQLSNEDVVRVSLLHMLEQGFLGKYPRQLIDMGFTYKQLFTVFDKIEDHLSPNLARIGSRQTYTLQGFVYAFKIWIFETFPNNSIAGSPIPSVIAWGIEHRER</sequence>
<dbReference type="AlphaFoldDB" id="A0A9R1XUH4"/>